<gene>
    <name evidence="2" type="ORF">CEQ48_00305</name>
</gene>
<feature type="transmembrane region" description="Helical" evidence="1">
    <location>
        <begin position="91"/>
        <end position="118"/>
    </location>
</feature>
<accession>A0AAU8WB23</accession>
<reference evidence="2 3" key="2">
    <citation type="submission" date="2017-06" db="EMBL/GenBank/DDBJ databases">
        <title>Complete genome sequence of Vibrio sp. 2521-89, a close relative of Vibrio cholerae isolated from lake water in New Mexico, USA.</title>
        <authorList>
            <person name="Liang K."/>
            <person name="Orata F.D."/>
            <person name="Winkjer N.S."/>
            <person name="Tarr C.L."/>
            <person name="Boucher Y."/>
        </authorList>
    </citation>
    <scope>NUCLEOTIDE SEQUENCE [LARGE SCALE GENOMIC DNA]</scope>
    <source>
        <strain evidence="2 3">2521-89</strain>
    </source>
</reference>
<dbReference type="RefSeq" id="WP_089069846.1">
    <property type="nucleotide sequence ID" value="NZ_CP022352.1"/>
</dbReference>
<evidence type="ECO:0008006" key="4">
    <source>
        <dbReference type="Google" id="ProtNLM"/>
    </source>
</evidence>
<evidence type="ECO:0000313" key="2">
    <source>
        <dbReference type="EMBL" id="ASK53347.1"/>
    </source>
</evidence>
<proteinExistence type="predicted"/>
<dbReference type="Proteomes" id="UP000198371">
    <property type="component" value="Chromosome 2"/>
</dbReference>
<dbReference type="KEGG" id="vti:CEQ48_00305"/>
<feature type="transmembrane region" description="Helical" evidence="1">
    <location>
        <begin position="130"/>
        <end position="158"/>
    </location>
</feature>
<feature type="transmembrane region" description="Helical" evidence="1">
    <location>
        <begin position="164"/>
        <end position="193"/>
    </location>
</feature>
<protein>
    <recommendedName>
        <fullName evidence="4">MFS transporter</fullName>
    </recommendedName>
</protein>
<dbReference type="AlphaFoldDB" id="A0AAU8WB23"/>
<organism evidence="2 3">
    <name type="scientific">Vibrio tarriae</name>
    <dbReference type="NCBI Taxonomy" id="2014742"/>
    <lineage>
        <taxon>Bacteria</taxon>
        <taxon>Pseudomonadati</taxon>
        <taxon>Pseudomonadota</taxon>
        <taxon>Gammaproteobacteria</taxon>
        <taxon>Vibrionales</taxon>
        <taxon>Vibrionaceae</taxon>
        <taxon>Vibrio</taxon>
    </lineage>
</organism>
<keyword evidence="1" id="KW-1133">Transmembrane helix</keyword>
<keyword evidence="3" id="KW-1185">Reference proteome</keyword>
<reference evidence="3" key="1">
    <citation type="journal article" date="2017" name="Genome Announc.">
        <title>Complete Genome Sequence of Vibrio sp. Strain 2521-89, a Close Relative of Vibrio cholerae Isolated from Lake Water in New Mexico, USA.</title>
        <authorList>
            <person name="Liang K."/>
            <person name="Orata F.D."/>
            <person name="Winkjer N.S."/>
            <person name="Rowe L.A."/>
            <person name="Tarr C.L."/>
            <person name="Boucher Y."/>
        </authorList>
    </citation>
    <scope>NUCLEOTIDE SEQUENCE [LARGE SCALE GENOMIC DNA]</scope>
    <source>
        <strain evidence="3">2521-89</strain>
    </source>
</reference>
<feature type="transmembrane region" description="Helical" evidence="1">
    <location>
        <begin position="51"/>
        <end position="71"/>
    </location>
</feature>
<name>A0AAU8WB23_9VIBR</name>
<keyword evidence="1" id="KW-0472">Membrane</keyword>
<keyword evidence="1" id="KW-0812">Transmembrane</keyword>
<dbReference type="EMBL" id="CP022352">
    <property type="protein sequence ID" value="ASK53347.1"/>
    <property type="molecule type" value="Genomic_DNA"/>
</dbReference>
<evidence type="ECO:0000313" key="3">
    <source>
        <dbReference type="Proteomes" id="UP000198371"/>
    </source>
</evidence>
<sequence length="1091" mass="126732">MFVSIEKLLNSLQHHVDKNIDETLYQNKAFLSSKWNLLEHNILRWSQRHSYYTFLTFVLASLLVANLLLWKEELTPFAIEYFPNWRRLIDWQGGFLAGQLTIVGVVYPLVIGLIGVLFQNKSAKKTLFPIYQLYSGFMFAGLSGLFLSIFIIVGYFLSASMDQSTYLAICITTALWLTFNVLLTSWFFTATFLMLDETKRDRIVVRFTIHELCETDIRHRIHELLLQNSVRNNVLANPDEGVLKVSTYKFSDDKYNEIMVPSPDPIRVTNVYFSIINAIIHYQVKKLKVLRWLNRQSLVKRLVSKKGFSWLHLDLNAEPEFVLQPIWTNENETGLVIVRYSGFDLSWLSKMLIKLSFTIKKNKDNDERSLTSMMIGLVGSANDSIREKNIGEFKYALDNIVKWHIEIASALSFINDNKEDDNWLLLPTTNFFSRSYLDEILTEYYQIAKSSVELIPENIEFFDEVIYLHKRLFSRREKLVKREGFLLIQGSYFTWSLLMEWRSYSSSSSDMRVANKYEDVLFDFVGSWESWLDYIEPRRKRLDSLTESLPLFLTHLEFTAHTAITALRYNNDEAAGWGVDMLNNWCEKLSVRDYGHGLEEYRWHSELVTHDMLLKSLDDKNWIVILNGHQFNLKSAFNIAFENAAFDLRVITACYMLLKPNLNDNERIRQYIKALLSNAAIHPTGAIGRRTKSISNASDVVGTYIRHRDYPNYGSGSYGSWISKVLESFGRVNEKRRVSGRIYSGWGRNDAQSMNIAYVEIAVSFSNSQWQLGRKWFDIIFSDAFRYQDQQSLVRDLQEWLRLVDEIKDPFLISKEQFDSNLDNFKTSIQQVIDQLNQRQNQLVAEADIDEDLLTKFGIACSKAFMGEDANFEFPINLFKSVGFNGNPVEETLYKLNIQGYPKENIAKNIEANRAVNEESWLKESTRNNVEVNILRKLLQYKTSDSKVYTNAENNIFDISNLTKDITNPVLFSGSSELNQLLREARYKPEIANKFDISFIDGFGNNYICNLGDIIVYSLHFSDVNFSLLTTRDLFESIVFGKVMDNQFVEVNYVPSQNENVGELSINYWMKVDLVEELPCIKTEIKSIDKE</sequence>
<evidence type="ECO:0000256" key="1">
    <source>
        <dbReference type="SAM" id="Phobius"/>
    </source>
</evidence>